<proteinExistence type="predicted"/>
<dbReference type="OrthoDB" id="9812283at2"/>
<reference evidence="1 2" key="1">
    <citation type="submission" date="2016-11" db="EMBL/GenBank/DDBJ databases">
        <title>Rahnella oryzae sp. nov., isolated from rice root.</title>
        <authorList>
            <person name="Zhang X.-X."/>
            <person name="Zhang J."/>
        </authorList>
    </citation>
    <scope>NUCLEOTIDE SEQUENCE [LARGE SCALE GENOMIC DNA]</scope>
    <source>
        <strain evidence="1 2">J11-6</strain>
    </source>
</reference>
<gene>
    <name evidence="1" type="ORF">BMI79_14500</name>
</gene>
<dbReference type="STRING" id="2034155.BMI79_14500"/>
<keyword evidence="2" id="KW-1185">Reference proteome</keyword>
<dbReference type="RefSeq" id="WP_076942930.1">
    <property type="nucleotide sequence ID" value="NZ_MOXD01000008.1"/>
</dbReference>
<name>A0A1S8CH72_9GAMM</name>
<dbReference type="Proteomes" id="UP000216021">
    <property type="component" value="Unassembled WGS sequence"/>
</dbReference>
<protein>
    <submittedName>
        <fullName evidence="1">Uncharacterized protein</fullName>
    </submittedName>
</protein>
<dbReference type="Pfam" id="PF13289">
    <property type="entry name" value="SIR2_2"/>
    <property type="match status" value="1"/>
</dbReference>
<evidence type="ECO:0000313" key="1">
    <source>
        <dbReference type="EMBL" id="OMQ21297.1"/>
    </source>
</evidence>
<sequence length="434" mass="49411">METNPDGYISFMKPGSKKWLPLDDSSFIFWRDQKVDIGLDLIGDNDEFIPPAPLTDSDKDIIKDNRNYFNDILLRSLQLPNLSFFAGSGTSLGEVGGPSMWDLWVQAMWKNPSAKKDDVDYGCLKETAFKVCDKVKYSEKEYPNIEHFLSQCDAYLSFHNDKAVSDFLNEVKSIILDQCQKFITSGKSNLSSYMMLLQKMARRRVRDPRLKVFTTNYDMTFETSASDLGMMVIDGFSYTGKRKFDGKYFNYDVIKRDENEHEFIEGVFQLYKLHGSVSWSRNDGGIYENNEPSASSVCLIYPAKGKYQQAFIQPHLELLSRFLDSLRGKNSCLVISGFGFNDDHLSEPIYSAIKSNPSLRLIVADFKCATHIENDGENGSSKYWKLFSELALNGYDIFFVNSSFKDFVRLIPNLKALTPADQLAKAIKQAGGER</sequence>
<dbReference type="EMBL" id="MOXD01000008">
    <property type="protein sequence ID" value="OMQ21297.1"/>
    <property type="molecule type" value="Genomic_DNA"/>
</dbReference>
<accession>A0A1S8CH72</accession>
<comment type="caution">
    <text evidence="1">The sequence shown here is derived from an EMBL/GenBank/DDBJ whole genome shotgun (WGS) entry which is preliminary data.</text>
</comment>
<dbReference type="AlphaFoldDB" id="A0A1S8CH72"/>
<evidence type="ECO:0000313" key="2">
    <source>
        <dbReference type="Proteomes" id="UP000216021"/>
    </source>
</evidence>
<organism evidence="1 2">
    <name type="scientific">Serratia oryzae</name>
    <dbReference type="NCBI Taxonomy" id="2034155"/>
    <lineage>
        <taxon>Bacteria</taxon>
        <taxon>Pseudomonadati</taxon>
        <taxon>Pseudomonadota</taxon>
        <taxon>Gammaproteobacteria</taxon>
        <taxon>Enterobacterales</taxon>
        <taxon>Yersiniaceae</taxon>
        <taxon>Serratia</taxon>
    </lineage>
</organism>